<dbReference type="InterPro" id="IPR050698">
    <property type="entry name" value="MBL"/>
</dbReference>
<dbReference type="SUPFAM" id="SSF56281">
    <property type="entry name" value="Metallo-hydrolase/oxidoreductase"/>
    <property type="match status" value="1"/>
</dbReference>
<dbReference type="PANTHER" id="PTHR11203:SF51">
    <property type="entry name" value="CLEAVAGE AND POLYADENYLATION SPECIFICITY FACTOR"/>
    <property type="match status" value="1"/>
</dbReference>
<keyword evidence="9 12" id="KW-0805">Transcription regulation</keyword>
<evidence type="ECO:0000256" key="4">
    <source>
        <dbReference type="ARBA" id="ARBA00022759"/>
    </source>
</evidence>
<gene>
    <name evidence="12" type="primary">fttA</name>
    <name evidence="15" type="ORF">EYH50_04795</name>
</gene>
<evidence type="ECO:0000256" key="3">
    <source>
        <dbReference type="ARBA" id="ARBA00022723"/>
    </source>
</evidence>
<dbReference type="EC" id="3.1.-.-" evidence="12"/>
<dbReference type="InterPro" id="IPR019975">
    <property type="entry name" value="aCPSF1"/>
</dbReference>
<evidence type="ECO:0000256" key="7">
    <source>
        <dbReference type="ARBA" id="ARBA00022839"/>
    </source>
</evidence>
<keyword evidence="8 12" id="KW-0694">RNA-binding</keyword>
<dbReference type="Gene3D" id="3.30.300.20">
    <property type="match status" value="1"/>
</dbReference>
<dbReference type="InterPro" id="IPR033769">
    <property type="entry name" value="TffA_KH"/>
</dbReference>
<dbReference type="HAMAP" id="MF_00870">
    <property type="entry name" value="FttA"/>
    <property type="match status" value="1"/>
</dbReference>
<dbReference type="CDD" id="cd16295">
    <property type="entry name" value="TTHA0252-CPSF-like_MBL-fold"/>
    <property type="match status" value="1"/>
</dbReference>
<evidence type="ECO:0000313" key="15">
    <source>
        <dbReference type="EMBL" id="HIQ24343.1"/>
    </source>
</evidence>
<dbReference type="CDD" id="cd22532">
    <property type="entry name" value="KH-II_CPSF_arch_rpt1"/>
    <property type="match status" value="1"/>
</dbReference>
<evidence type="ECO:0000313" key="16">
    <source>
        <dbReference type="Proteomes" id="UP000600071"/>
    </source>
</evidence>
<feature type="binding site" evidence="12">
    <location>
        <position position="360"/>
    </location>
    <ligand>
        <name>Zn(2+)</name>
        <dbReference type="ChEBI" id="CHEBI:29105"/>
        <label>1</label>
    </ligand>
</feature>
<feature type="binding site" evidence="12">
    <location>
        <position position="273"/>
    </location>
    <ligand>
        <name>Zn(2+)</name>
        <dbReference type="ChEBI" id="CHEBI:29105"/>
        <label>1</label>
    </ligand>
</feature>
<evidence type="ECO:0000256" key="11">
    <source>
        <dbReference type="ARBA" id="ARBA00023163"/>
    </source>
</evidence>
<evidence type="ECO:0000256" key="6">
    <source>
        <dbReference type="ARBA" id="ARBA00022833"/>
    </source>
</evidence>
<protein>
    <recommendedName>
        <fullName evidence="12">Transcription termination factor FttA</fullName>
        <ecNumber evidence="12">3.1.-.-</ecNumber>
    </recommendedName>
</protein>
<feature type="binding site" evidence="12">
    <location>
        <position position="275"/>
    </location>
    <ligand>
        <name>Zn(2+)</name>
        <dbReference type="ChEBI" id="CHEBI:29105"/>
        <label>1</label>
    </ligand>
</feature>
<sequence length="675" mass="76243">MILLIRHGFAVESNVSSIIVYERCNRELYKRSEVKNIVLTIMSQLMPKDVQISRIEFEGPEIAIYIKNPKILAEHPEIARDIAKKLKKRIVIRTDPSIRKSKKETEEIIKQLVPAEAGIKEIKFDDVLGEVIVKAHKVGLVYGKGRSIYNKILAETGWRLNVVRIPPVDQRDLDTLNKIIDYMLSQSSYRLNFLRRSGERIHRGVIFENRYVRVTGLGGFMEVGRSAILVETGESRVLLDVGINPGGDGFSLYPRLDIEQLKPEELDAVVVTHAHLDHMGLVPYLFKYGYRGPVYVTKPTRDLMVLLQLDLLDIMQRGNQKPPYTQLEVKKMILHTIPLEYGEVTDIAPDIKLTFYNAGHILGSAMAHLHIGEGLHNIVYTGDFKFGRTRLLDKANTVFPRIETLIMESTYGDRDQPRRDVAELELISTISRTIARKGKVLIPVMAVGRAQEILLVLVDALNRKLLPKETKVYIDGSIREVTAIHLTYPELLSAQVRSRILRDENPFDHENVIRVEGKQMREDIVKSDEPAVILATAGMLNGGPSVEYLRMLANDPKNTLVFVSYQAKGTLGRRILDGEREITMVGDDGRLELVKINMEVKSIDGFSGHSDRRQLLAFLANIKPKPKNIILNHGEPQAIHSLAEAIRRKSKHLGLPDVRVYTPSVLDSLHVAGHA</sequence>
<dbReference type="Proteomes" id="UP000600071">
    <property type="component" value="Unassembled WGS sequence"/>
</dbReference>
<dbReference type="AlphaFoldDB" id="A0A833E9P0"/>
<keyword evidence="2 12" id="KW-0540">Nuclease</keyword>
<evidence type="ECO:0000256" key="10">
    <source>
        <dbReference type="ARBA" id="ARBA00023125"/>
    </source>
</evidence>
<comment type="caution">
    <text evidence="15">The sequence shown here is derived from an EMBL/GenBank/DDBJ whole genome shotgun (WGS) entry which is preliminary data.</text>
</comment>
<dbReference type="GO" id="GO:0003677">
    <property type="term" value="F:DNA binding"/>
    <property type="evidence" value="ECO:0007669"/>
    <property type="project" value="UniProtKB-KW"/>
</dbReference>
<keyword evidence="5 12" id="KW-0378">Hydrolase</keyword>
<dbReference type="GO" id="GO:0006353">
    <property type="term" value="P:DNA-templated transcription termination"/>
    <property type="evidence" value="ECO:0007669"/>
    <property type="project" value="UniProtKB-UniRule"/>
</dbReference>
<keyword evidence="7 12" id="KW-0269">Exonuclease</keyword>
<dbReference type="EMBL" id="DQVR01000107">
    <property type="protein sequence ID" value="HIQ24343.1"/>
    <property type="molecule type" value="Genomic_DNA"/>
</dbReference>
<feature type="binding site" evidence="12">
    <location>
        <position position="383"/>
    </location>
    <ligand>
        <name>Zn(2+)</name>
        <dbReference type="ChEBI" id="CHEBI:29105"/>
        <label>1</label>
    </ligand>
</feature>
<evidence type="ECO:0000256" key="9">
    <source>
        <dbReference type="ARBA" id="ARBA00023015"/>
    </source>
</evidence>
<dbReference type="PANTHER" id="PTHR11203">
    <property type="entry name" value="CLEAVAGE AND POLYADENYLATION SPECIFICITY FACTOR FAMILY MEMBER"/>
    <property type="match status" value="1"/>
</dbReference>
<dbReference type="SMART" id="SM01027">
    <property type="entry name" value="Beta-Casp"/>
    <property type="match status" value="1"/>
</dbReference>
<keyword evidence="3 12" id="KW-0479">Metal-binding</keyword>
<dbReference type="Pfam" id="PF07521">
    <property type="entry name" value="RMMBL"/>
    <property type="match status" value="1"/>
</dbReference>
<dbReference type="SMART" id="SM00849">
    <property type="entry name" value="Lactamase_B"/>
    <property type="match status" value="1"/>
</dbReference>
<dbReference type="GO" id="GO:0004521">
    <property type="term" value="F:RNA endonuclease activity"/>
    <property type="evidence" value="ECO:0007669"/>
    <property type="project" value="UniProtKB-UniRule"/>
</dbReference>
<dbReference type="Pfam" id="PF17214">
    <property type="entry name" value="KH_TffA"/>
    <property type="match status" value="1"/>
</dbReference>
<dbReference type="Pfam" id="PF00753">
    <property type="entry name" value="Lactamase_B"/>
    <property type="match status" value="1"/>
</dbReference>
<comment type="subunit">
    <text evidence="12">Homodimer. Interacts with RNA polymerase (RNAP), interacts with the Spt4-Spt5 complex.</text>
</comment>
<evidence type="ECO:0000256" key="2">
    <source>
        <dbReference type="ARBA" id="ARBA00022722"/>
    </source>
</evidence>
<dbReference type="Gene3D" id="3.30.300.230">
    <property type="match status" value="1"/>
</dbReference>
<dbReference type="InterPro" id="IPR015946">
    <property type="entry name" value="KH_dom-like_a/b"/>
</dbReference>
<dbReference type="InterPro" id="IPR036866">
    <property type="entry name" value="RibonucZ/Hydroxyglut_hydro"/>
</dbReference>
<proteinExistence type="inferred from homology"/>
<evidence type="ECO:0000259" key="13">
    <source>
        <dbReference type="SMART" id="SM00849"/>
    </source>
</evidence>
<dbReference type="GO" id="GO:0008270">
    <property type="term" value="F:zinc ion binding"/>
    <property type="evidence" value="ECO:0007669"/>
    <property type="project" value="UniProtKB-UniRule"/>
</dbReference>
<feature type="binding site" evidence="12">
    <location>
        <position position="278"/>
    </location>
    <ligand>
        <name>Zn(2+)</name>
        <dbReference type="ChEBI" id="CHEBI:29105"/>
        <label>2</label>
    </ligand>
</feature>
<feature type="domain" description="Metallo-beta-lactamase" evidence="13">
    <location>
        <begin position="224"/>
        <end position="434"/>
    </location>
</feature>
<feature type="binding site" evidence="12">
    <location>
        <position position="383"/>
    </location>
    <ligand>
        <name>Zn(2+)</name>
        <dbReference type="ChEBI" id="CHEBI:29105"/>
        <label>2</label>
    </ligand>
</feature>
<dbReference type="Gene3D" id="3.60.15.10">
    <property type="entry name" value="Ribonuclease Z/Hydroxyacylglutathione hydrolase-like"/>
    <property type="match status" value="1"/>
</dbReference>
<comment type="similarity">
    <text evidence="12">Belongs to the metallo-beta-lactamase superfamily. RNA-metabolizing metallo-beta-lactamase-like family. FttA subfamily.</text>
</comment>
<evidence type="ECO:0000256" key="1">
    <source>
        <dbReference type="ARBA" id="ARBA00022472"/>
    </source>
</evidence>
<name>A0A833E9P0_9CREN</name>
<dbReference type="Gene3D" id="3.40.50.10890">
    <property type="match status" value="1"/>
</dbReference>
<feature type="region of interest" description="KHa" evidence="12">
    <location>
        <begin position="32"/>
        <end position="99"/>
    </location>
</feature>
<keyword evidence="1 12" id="KW-0806">Transcription termination</keyword>
<keyword evidence="4 12" id="KW-0255">Endonuclease</keyword>
<dbReference type="InterPro" id="IPR001279">
    <property type="entry name" value="Metallo-B-lactamas"/>
</dbReference>
<keyword evidence="6 12" id="KW-0862">Zinc</keyword>
<comment type="caution">
    <text evidence="12">Lacks conserved residue(s) required for the propagation of feature annotation.</text>
</comment>
<evidence type="ECO:0000256" key="12">
    <source>
        <dbReference type="HAMAP-Rule" id="MF_00870"/>
    </source>
</evidence>
<dbReference type="GO" id="GO:0004532">
    <property type="term" value="F:RNA exonuclease activity"/>
    <property type="evidence" value="ECO:0007669"/>
    <property type="project" value="UniProtKB-UniRule"/>
</dbReference>
<dbReference type="GO" id="GO:0003723">
    <property type="term" value="F:RNA binding"/>
    <property type="evidence" value="ECO:0007669"/>
    <property type="project" value="UniProtKB-UniRule"/>
</dbReference>
<dbReference type="Pfam" id="PF10996">
    <property type="entry name" value="Beta-Casp"/>
    <property type="match status" value="1"/>
</dbReference>
<dbReference type="InterPro" id="IPR022712">
    <property type="entry name" value="Beta_Casp"/>
</dbReference>
<feature type="domain" description="Beta-Casp" evidence="14">
    <location>
        <begin position="450"/>
        <end position="575"/>
    </location>
</feature>
<dbReference type="InterPro" id="IPR011108">
    <property type="entry name" value="RMMBL"/>
</dbReference>
<reference evidence="15" key="1">
    <citation type="journal article" date="2020" name="ISME J.">
        <title>Gammaproteobacteria mediating utilization of methyl-, sulfur- and petroleum organic compounds in deep ocean hydrothermal plumes.</title>
        <authorList>
            <person name="Zhou Z."/>
            <person name="Liu Y."/>
            <person name="Pan J."/>
            <person name="Cron B.R."/>
            <person name="Toner B.M."/>
            <person name="Anantharaman K."/>
            <person name="Breier J.A."/>
            <person name="Dick G.J."/>
            <person name="Li M."/>
        </authorList>
    </citation>
    <scope>NUCLEOTIDE SEQUENCE</scope>
    <source>
        <strain evidence="15">SZUA-1523</strain>
    </source>
</reference>
<comment type="cofactor">
    <cofactor evidence="12">
        <name>Zn(2+)</name>
        <dbReference type="ChEBI" id="CHEBI:29105"/>
    </cofactor>
    <text evidence="12">Binds 2 Zn(2+) ions, which are required for nuclease activity.</text>
</comment>
<feature type="binding site" evidence="12">
    <location>
        <position position="277"/>
    </location>
    <ligand>
        <name>Zn(2+)</name>
        <dbReference type="ChEBI" id="CHEBI:29105"/>
        <label>2</label>
    </ligand>
</feature>
<feature type="region of interest" description="KHb" evidence="12">
    <location>
        <begin position="100"/>
        <end position="167"/>
    </location>
</feature>
<comment type="function">
    <text evidence="12">Terminates transcription on the whole genome. Termination is linked to FttA-mediated RNA cleavage and does not require NTP hydrolysis. Cleaves endonucleolytically at the RNA exit channel of RNA polymerase (RNAP); the 5'-3' exonuclease activity of this protein degrades the nascent RNA released from RNAP.</text>
</comment>
<keyword evidence="11" id="KW-0804">Transcription</keyword>
<accession>A0A833E9P0</accession>
<evidence type="ECO:0000259" key="14">
    <source>
        <dbReference type="SMART" id="SM01027"/>
    </source>
</evidence>
<keyword evidence="10 12" id="KW-0238">DNA-binding</keyword>
<dbReference type="NCBIfam" id="TIGR03675">
    <property type="entry name" value="arCOG00543"/>
    <property type="match status" value="1"/>
</dbReference>
<organism evidence="15 16">
    <name type="scientific">Pyrodictium delaneyi</name>
    <dbReference type="NCBI Taxonomy" id="1273541"/>
    <lineage>
        <taxon>Archaea</taxon>
        <taxon>Thermoproteota</taxon>
        <taxon>Thermoprotei</taxon>
        <taxon>Desulfurococcales</taxon>
        <taxon>Pyrodictiaceae</taxon>
        <taxon>Pyrodictium</taxon>
    </lineage>
</organism>
<evidence type="ECO:0000256" key="8">
    <source>
        <dbReference type="ARBA" id="ARBA00022884"/>
    </source>
</evidence>
<evidence type="ECO:0000256" key="5">
    <source>
        <dbReference type="ARBA" id="ARBA00022801"/>
    </source>
</evidence>
<feature type="binding site" evidence="12">
    <location>
        <position position="633"/>
    </location>
    <ligand>
        <name>Zn(2+)</name>
        <dbReference type="ChEBI" id="CHEBI:29105"/>
        <label>2</label>
    </ligand>
</feature>